<accession>A0A4Y2FN88</accession>
<evidence type="ECO:0000313" key="3">
    <source>
        <dbReference type="Proteomes" id="UP000499080"/>
    </source>
</evidence>
<feature type="compositionally biased region" description="Polar residues" evidence="1">
    <location>
        <begin position="17"/>
        <end position="31"/>
    </location>
</feature>
<gene>
    <name evidence="2" type="ORF">AVEN_112115_1</name>
</gene>
<dbReference type="AlphaFoldDB" id="A0A4Y2FN88"/>
<evidence type="ECO:0000313" key="2">
    <source>
        <dbReference type="EMBL" id="GBM41955.1"/>
    </source>
</evidence>
<feature type="compositionally biased region" description="Basic residues" evidence="1">
    <location>
        <begin position="126"/>
        <end position="140"/>
    </location>
</feature>
<protein>
    <submittedName>
        <fullName evidence="2">Uncharacterized protein</fullName>
    </submittedName>
</protein>
<sequence>MDDLPVNRSSPVRLEMPTNNPVDKNNVQDGPTSKRAESSKAVVDQKVCGNKNVLESSKSGEKKSGSLLPAKRSLDKSSKPTASGANKVAKTKASRDKSPTKKKAAASRDKSPTKKKVATSRDKSPTKKKAAASKDKKPKKSPKETGKKAKPDQKTKPATRSTTKKL</sequence>
<feature type="region of interest" description="Disordered" evidence="1">
    <location>
        <begin position="1"/>
        <end position="166"/>
    </location>
</feature>
<proteinExistence type="predicted"/>
<comment type="caution">
    <text evidence="2">The sequence shown here is derived from an EMBL/GenBank/DDBJ whole genome shotgun (WGS) entry which is preliminary data.</text>
</comment>
<dbReference type="Proteomes" id="UP000499080">
    <property type="component" value="Unassembled WGS sequence"/>
</dbReference>
<organism evidence="2 3">
    <name type="scientific">Araneus ventricosus</name>
    <name type="common">Orbweaver spider</name>
    <name type="synonym">Epeira ventricosa</name>
    <dbReference type="NCBI Taxonomy" id="182803"/>
    <lineage>
        <taxon>Eukaryota</taxon>
        <taxon>Metazoa</taxon>
        <taxon>Ecdysozoa</taxon>
        <taxon>Arthropoda</taxon>
        <taxon>Chelicerata</taxon>
        <taxon>Arachnida</taxon>
        <taxon>Araneae</taxon>
        <taxon>Araneomorphae</taxon>
        <taxon>Entelegynae</taxon>
        <taxon>Araneoidea</taxon>
        <taxon>Araneidae</taxon>
        <taxon>Araneus</taxon>
    </lineage>
</organism>
<evidence type="ECO:0000256" key="1">
    <source>
        <dbReference type="SAM" id="MobiDB-lite"/>
    </source>
</evidence>
<reference evidence="2 3" key="1">
    <citation type="journal article" date="2019" name="Sci. Rep.">
        <title>Orb-weaving spider Araneus ventricosus genome elucidates the spidroin gene catalogue.</title>
        <authorList>
            <person name="Kono N."/>
            <person name="Nakamura H."/>
            <person name="Ohtoshi R."/>
            <person name="Moran D.A.P."/>
            <person name="Shinohara A."/>
            <person name="Yoshida Y."/>
            <person name="Fujiwara M."/>
            <person name="Mori M."/>
            <person name="Tomita M."/>
            <person name="Arakawa K."/>
        </authorList>
    </citation>
    <scope>NUCLEOTIDE SEQUENCE [LARGE SCALE GENOMIC DNA]</scope>
</reference>
<feature type="compositionally biased region" description="Polar residues" evidence="1">
    <location>
        <begin position="156"/>
        <end position="166"/>
    </location>
</feature>
<dbReference type="EMBL" id="BGPR01000980">
    <property type="protein sequence ID" value="GBM41955.1"/>
    <property type="molecule type" value="Genomic_DNA"/>
</dbReference>
<name>A0A4Y2FN88_ARAVE</name>
<keyword evidence="3" id="KW-1185">Reference proteome</keyword>
<feature type="compositionally biased region" description="Basic and acidic residues" evidence="1">
    <location>
        <begin position="141"/>
        <end position="155"/>
    </location>
</feature>